<reference evidence="2" key="1">
    <citation type="submission" date="2020-01" db="EMBL/GenBank/DDBJ databases">
        <title>Genome sequence of Kobresia littledalei, the first chromosome-level genome in the family Cyperaceae.</title>
        <authorList>
            <person name="Qu G."/>
        </authorList>
    </citation>
    <scope>NUCLEOTIDE SEQUENCE</scope>
    <source>
        <strain evidence="2">C.B.Clarke</strain>
        <tissue evidence="2">Leaf</tissue>
    </source>
</reference>
<evidence type="ECO:0000256" key="1">
    <source>
        <dbReference type="SAM" id="MobiDB-lite"/>
    </source>
</evidence>
<name>A0A833QU42_9POAL</name>
<proteinExistence type="predicted"/>
<keyword evidence="3" id="KW-1185">Reference proteome</keyword>
<accession>A0A833QU42</accession>
<comment type="caution">
    <text evidence="2">The sequence shown here is derived from an EMBL/GenBank/DDBJ whole genome shotgun (WGS) entry which is preliminary data.</text>
</comment>
<feature type="region of interest" description="Disordered" evidence="1">
    <location>
        <begin position="222"/>
        <end position="244"/>
    </location>
</feature>
<protein>
    <submittedName>
        <fullName evidence="2">V-type proton ATPase subunit a2</fullName>
    </submittedName>
</protein>
<evidence type="ECO:0000313" key="2">
    <source>
        <dbReference type="EMBL" id="KAF3325221.1"/>
    </source>
</evidence>
<dbReference type="Proteomes" id="UP000623129">
    <property type="component" value="Unassembled WGS sequence"/>
</dbReference>
<gene>
    <name evidence="2" type="ORF">FCM35_KLT10292</name>
</gene>
<dbReference type="Pfam" id="PF04578">
    <property type="entry name" value="DUF594"/>
    <property type="match status" value="1"/>
</dbReference>
<organism evidence="2 3">
    <name type="scientific">Carex littledalei</name>
    <dbReference type="NCBI Taxonomy" id="544730"/>
    <lineage>
        <taxon>Eukaryota</taxon>
        <taxon>Viridiplantae</taxon>
        <taxon>Streptophyta</taxon>
        <taxon>Embryophyta</taxon>
        <taxon>Tracheophyta</taxon>
        <taxon>Spermatophyta</taxon>
        <taxon>Magnoliopsida</taxon>
        <taxon>Liliopsida</taxon>
        <taxon>Poales</taxon>
        <taxon>Cyperaceae</taxon>
        <taxon>Cyperoideae</taxon>
        <taxon>Cariceae</taxon>
        <taxon>Carex</taxon>
        <taxon>Carex subgen. Euthyceras</taxon>
    </lineage>
</organism>
<dbReference type="OrthoDB" id="687162at2759"/>
<feature type="compositionally biased region" description="Basic and acidic residues" evidence="1">
    <location>
        <begin position="224"/>
        <end position="236"/>
    </location>
</feature>
<evidence type="ECO:0000313" key="3">
    <source>
        <dbReference type="Proteomes" id="UP000623129"/>
    </source>
</evidence>
<dbReference type="EMBL" id="SWLB01000020">
    <property type="protein sequence ID" value="KAF3325221.1"/>
    <property type="molecule type" value="Genomic_DNA"/>
</dbReference>
<dbReference type="AlphaFoldDB" id="A0A833QU42"/>
<dbReference type="InterPro" id="IPR007658">
    <property type="entry name" value="DUF594"/>
</dbReference>
<sequence>MSTVPSKQVKVGFVSGLVPKEKAMTFEWILFHATRGNMFFRQEPVDTPFILILEKSMYIFMQALVLEIILEAILLWHIATTLFQHHEEHTPQQNNNPFKKEQEVALVLSGYCHSLVKSLPELLPDEVECIEEMYETVRQEILGIAMFFESSVIGKSSLLAKDIMKYAEDGKEVWKMLAEFWAEMMLFIAPSDNVEGHEKIIHRRELITQLWALLTHAGIVTRPEPTDHQDHKRESNAVHGDMNV</sequence>
<dbReference type="PANTHER" id="PTHR31325">
    <property type="entry name" value="OS01G0798800 PROTEIN-RELATED"/>
    <property type="match status" value="1"/>
</dbReference>